<feature type="chain" id="PRO_5035146774" evidence="4">
    <location>
        <begin position="20"/>
        <end position="853"/>
    </location>
</feature>
<dbReference type="SUPFAM" id="SSF48452">
    <property type="entry name" value="TPR-like"/>
    <property type="match status" value="1"/>
</dbReference>
<dbReference type="PROSITE" id="PS50005">
    <property type="entry name" value="TPR"/>
    <property type="match status" value="1"/>
</dbReference>
<feature type="region of interest" description="Disordered" evidence="2">
    <location>
        <begin position="123"/>
        <end position="150"/>
    </location>
</feature>
<evidence type="ECO:0000256" key="1">
    <source>
        <dbReference type="PROSITE-ProRule" id="PRU00339"/>
    </source>
</evidence>
<evidence type="ECO:0000313" key="7">
    <source>
        <dbReference type="Proteomes" id="UP000060345"/>
    </source>
</evidence>
<dbReference type="eggNOG" id="COG3103">
    <property type="taxonomic scope" value="Bacteria"/>
</dbReference>
<keyword evidence="3" id="KW-0472">Membrane</keyword>
<dbReference type="Gene3D" id="2.30.30.40">
    <property type="entry name" value="SH3 Domains"/>
    <property type="match status" value="1"/>
</dbReference>
<dbReference type="AlphaFoldDB" id="A0A0K1NNS4"/>
<dbReference type="Proteomes" id="UP000682005">
    <property type="component" value="Chromosome 2"/>
</dbReference>
<keyword evidence="8" id="KW-1185">Reference proteome</keyword>
<organism evidence="5 7">
    <name type="scientific">Prevotella fusca JCM 17724</name>
    <dbReference type="NCBI Taxonomy" id="1236517"/>
    <lineage>
        <taxon>Bacteria</taxon>
        <taxon>Pseudomonadati</taxon>
        <taxon>Bacteroidota</taxon>
        <taxon>Bacteroidia</taxon>
        <taxon>Bacteroidales</taxon>
        <taxon>Prevotellaceae</taxon>
        <taxon>Prevotella</taxon>
    </lineage>
</organism>
<sequence length="853" mass="95685">MKRYIILLLSLLSVCVLQAQRVRVAAPKHVTVGEEFQVEYTVYTQDVRRFQLGRLSSGLEKVFGPATSSQSNYQFIDGHASSSSSVSFTYVFLATKKGNISIGPAHIIVNDQELASTPVRIMVSGNTNNSRTSSNGGRYGSQGDPRASSTTISSKDLFIKVIANKTTVYEQEPVLLTYKVYTTKNLRQLMGKMPDLAGFHVQEIDLPQQKTFHKERIGKRIYNCVTWSEYVMYPQMTGTLKVPPLTFHGIVQVSNSFNPFEAFGIDGGSTNLKKDIVAPGLSVKVLPLPKRPADFSGGVGHFNLSAQLNKKEVKAGDPIKIRVVVSGAGNLKLIKQPVIQLPKGFEAHDVKATDKTQLTTKGAEGNMIFDQVVVPHQEGLVSIPPVKFCYYDLSQKKYITLQTTPMELKVSRGDGTTKDILSVDLPNEDILPLKTGERSLDKVGNFFFGSAVYYIILILLLGAGGCLSFYYRDRFAHHVDMVLKRGKNANRIASSRLHAAELLMLKKKNLEFYDEVLQTLWGYASDKLNLPVEQLSRDNISEQFSKINVPIEVIDKYISAIDECEFERYAPGDEKGNMKRTLDAAMKAIADMEETIKGMKTSSKKSFSLLFFIICMSAFSLQLSAQTKADVDKLYQKGNYMQAVKGYEKLLKQGESAALYYNLGNSYYRLDKIPHAVLSYERAQRLAPSDEDIRFNLQLAQSKTIDNLTPESEMFFVTWYKTLVNFLSSDWWAFLSLACLFLSLVALLGYLFVEIDVLRKLSKVVLPVFFFFFLINTFFAIQQVYLLDSEDHGIIMSSSAIVRKTPDQKSAEAFILHEGSKVRITDHSMSHWTEIQLSDGRQGWVKAENIEAI</sequence>
<dbReference type="KEGG" id="pfus:ADJ77_10200"/>
<keyword evidence="1" id="KW-0802">TPR repeat</keyword>
<dbReference type="RefSeq" id="WP_025078168.1">
    <property type="nucleotide sequence ID" value="NZ_BAKO01000009.1"/>
</dbReference>
<feature type="transmembrane region" description="Helical" evidence="3">
    <location>
        <begin position="451"/>
        <end position="471"/>
    </location>
</feature>
<protein>
    <submittedName>
        <fullName evidence="5">Aerotolerance regulator BatD</fullName>
    </submittedName>
    <submittedName>
        <fullName evidence="6">BatD family protein</fullName>
    </submittedName>
</protein>
<feature type="signal peptide" evidence="4">
    <location>
        <begin position="1"/>
        <end position="19"/>
    </location>
</feature>
<dbReference type="STRING" id="1236517.ADJ77_10200"/>
<dbReference type="EMBL" id="CP072369">
    <property type="protein sequence ID" value="QUB85782.1"/>
    <property type="molecule type" value="Genomic_DNA"/>
</dbReference>
<feature type="transmembrane region" description="Helical" evidence="3">
    <location>
        <begin position="765"/>
        <end position="787"/>
    </location>
</feature>
<dbReference type="Pfam" id="PF13584">
    <property type="entry name" value="BatD"/>
    <property type="match status" value="2"/>
</dbReference>
<reference evidence="5 7" key="1">
    <citation type="submission" date="2015-07" db="EMBL/GenBank/DDBJ databases">
        <authorList>
            <person name="Noorani M."/>
        </authorList>
    </citation>
    <scope>NUCLEOTIDE SEQUENCE [LARGE SCALE GENOMIC DNA]</scope>
    <source>
        <strain evidence="5 7">W1435</strain>
    </source>
</reference>
<evidence type="ECO:0000256" key="3">
    <source>
        <dbReference type="SAM" id="Phobius"/>
    </source>
</evidence>
<dbReference type="InterPro" id="IPR025738">
    <property type="entry name" value="BatD"/>
</dbReference>
<proteinExistence type="predicted"/>
<evidence type="ECO:0000313" key="8">
    <source>
        <dbReference type="Proteomes" id="UP000682005"/>
    </source>
</evidence>
<keyword evidence="4" id="KW-0732">Signal</keyword>
<dbReference type="PANTHER" id="PTHR40940">
    <property type="entry name" value="PROTEIN BATD-RELATED"/>
    <property type="match status" value="1"/>
</dbReference>
<feature type="transmembrane region" description="Helical" evidence="3">
    <location>
        <begin position="607"/>
        <end position="625"/>
    </location>
</feature>
<keyword evidence="3" id="KW-0812">Transmembrane</keyword>
<feature type="transmembrane region" description="Helical" evidence="3">
    <location>
        <begin position="731"/>
        <end position="753"/>
    </location>
</feature>
<dbReference type="InterPro" id="IPR019734">
    <property type="entry name" value="TPR_rpt"/>
</dbReference>
<reference evidence="6 8" key="2">
    <citation type="submission" date="2021-03" db="EMBL/GenBank/DDBJ databases">
        <title>Human Oral Microbial Genomes.</title>
        <authorList>
            <person name="Johnston C.D."/>
            <person name="Chen T."/>
            <person name="Dewhirst F.E."/>
        </authorList>
    </citation>
    <scope>NUCLEOTIDE SEQUENCE [LARGE SCALE GENOMIC DNA]</scope>
    <source>
        <strain evidence="6 8">W1435</strain>
    </source>
</reference>
<dbReference type="InterPro" id="IPR011990">
    <property type="entry name" value="TPR-like_helical_dom_sf"/>
</dbReference>
<evidence type="ECO:0000313" key="6">
    <source>
        <dbReference type="EMBL" id="QUB85782.1"/>
    </source>
</evidence>
<dbReference type="Gene3D" id="1.25.40.10">
    <property type="entry name" value="Tetratricopeptide repeat domain"/>
    <property type="match status" value="1"/>
</dbReference>
<dbReference type="EMBL" id="CP012075">
    <property type="protein sequence ID" value="AKU70695.1"/>
    <property type="molecule type" value="Genomic_DNA"/>
</dbReference>
<dbReference type="SMART" id="SM00028">
    <property type="entry name" value="TPR"/>
    <property type="match status" value="1"/>
</dbReference>
<dbReference type="eggNOG" id="COG0457">
    <property type="taxonomic scope" value="Bacteria"/>
</dbReference>
<feature type="repeat" description="TPR" evidence="1">
    <location>
        <begin position="657"/>
        <end position="690"/>
    </location>
</feature>
<dbReference type="OrthoDB" id="2079210at2"/>
<gene>
    <name evidence="5" type="ORF">ADJ77_10200</name>
    <name evidence="6" type="ORF">J5A51_00430</name>
</gene>
<dbReference type="PROSITE" id="PS50293">
    <property type="entry name" value="TPR_REGION"/>
    <property type="match status" value="1"/>
</dbReference>
<evidence type="ECO:0000256" key="4">
    <source>
        <dbReference type="SAM" id="SignalP"/>
    </source>
</evidence>
<dbReference type="Proteomes" id="UP000060345">
    <property type="component" value="Chromosome 2"/>
</dbReference>
<feature type="compositionally biased region" description="Low complexity" evidence="2">
    <location>
        <begin position="124"/>
        <end position="136"/>
    </location>
</feature>
<name>A0A0K1NNS4_9BACT</name>
<evidence type="ECO:0000256" key="2">
    <source>
        <dbReference type="SAM" id="MobiDB-lite"/>
    </source>
</evidence>
<keyword evidence="3" id="KW-1133">Transmembrane helix</keyword>
<evidence type="ECO:0000313" key="5">
    <source>
        <dbReference type="EMBL" id="AKU70695.1"/>
    </source>
</evidence>
<dbReference type="PANTHER" id="PTHR40940:SF2">
    <property type="entry name" value="BATD"/>
    <property type="match status" value="1"/>
</dbReference>
<accession>A0A0K1NNS4</accession>